<reference evidence="2" key="1">
    <citation type="submission" date="2010-08" db="EMBL/GenBank/DDBJ databases">
        <authorList>
            <consortium name="Caenorhabditis japonica Sequencing Consortium"/>
            <person name="Wilson R.K."/>
        </authorList>
    </citation>
    <scope>NUCLEOTIDE SEQUENCE [LARGE SCALE GENOMIC DNA]</scope>
    <source>
        <strain evidence="2">DF5081</strain>
    </source>
</reference>
<organism evidence="1 2">
    <name type="scientific">Caenorhabditis japonica</name>
    <dbReference type="NCBI Taxonomy" id="281687"/>
    <lineage>
        <taxon>Eukaryota</taxon>
        <taxon>Metazoa</taxon>
        <taxon>Ecdysozoa</taxon>
        <taxon>Nematoda</taxon>
        <taxon>Chromadorea</taxon>
        <taxon>Rhabditida</taxon>
        <taxon>Rhabditina</taxon>
        <taxon>Rhabditomorpha</taxon>
        <taxon>Rhabditoidea</taxon>
        <taxon>Rhabditidae</taxon>
        <taxon>Peloderinae</taxon>
        <taxon>Caenorhabditis</taxon>
    </lineage>
</organism>
<keyword evidence="2" id="KW-1185">Reference proteome</keyword>
<proteinExistence type="predicted"/>
<accession>A0A8R1I7Y3</accession>
<dbReference type="PANTHER" id="PTHR31751">
    <property type="entry name" value="SI:CH211-108C17.2-RELATED-RELATED"/>
    <property type="match status" value="1"/>
</dbReference>
<dbReference type="PANTHER" id="PTHR31751:SF42">
    <property type="entry name" value="PROTEIN CBG10204"/>
    <property type="match status" value="1"/>
</dbReference>
<dbReference type="AlphaFoldDB" id="A0A8R1I7Y3"/>
<dbReference type="Proteomes" id="UP000005237">
    <property type="component" value="Unassembled WGS sequence"/>
</dbReference>
<sequence>MGFFHHCANIHENFENAEWFQFDRVKKCRHQHDISRRDWVDLSKKTDLKAWNLVKEIATKAGRLRDIVDVSPFFGTSETESFNSLSTFYHPKDVFL</sequence>
<evidence type="ECO:0000313" key="2">
    <source>
        <dbReference type="Proteomes" id="UP000005237"/>
    </source>
</evidence>
<protein>
    <submittedName>
        <fullName evidence="1">Uncharacterized protein</fullName>
    </submittedName>
</protein>
<name>A0A8R1I7Y3_CAEJA</name>
<dbReference type="EnsemblMetazoa" id="CJA28189.1">
    <property type="protein sequence ID" value="CJA28189.1"/>
    <property type="gene ID" value="WBGene00183763"/>
</dbReference>
<reference evidence="1" key="2">
    <citation type="submission" date="2022-06" db="UniProtKB">
        <authorList>
            <consortium name="EnsemblMetazoa"/>
        </authorList>
    </citation>
    <scope>IDENTIFICATION</scope>
    <source>
        <strain evidence="1">DF5081</strain>
    </source>
</reference>
<evidence type="ECO:0000313" key="1">
    <source>
        <dbReference type="EnsemblMetazoa" id="CJA28189.1"/>
    </source>
</evidence>